<gene>
    <name evidence="2" type="ORF">TES1_0359</name>
</gene>
<keyword evidence="1" id="KW-0472">Membrane</keyword>
<evidence type="ECO:0000256" key="1">
    <source>
        <dbReference type="SAM" id="Phobius"/>
    </source>
</evidence>
<reference evidence="2 3" key="1">
    <citation type="journal article" date="2014" name="Int. J. Syst. Evol. Microbiol.">
        <title>Thermococcus paralvinellae sp. nov. and Thermococcus cleftensis sp. nov. of hyperthermophilic heterotrophs from deep-sea hydrothermal vents.</title>
        <authorList>
            <person name="Hensley S.A."/>
            <person name="Jung J.H."/>
            <person name="Park C.S."/>
            <person name="Holden J.F."/>
        </authorList>
    </citation>
    <scope>NUCLEOTIDE SEQUENCE [LARGE SCALE GENOMIC DNA]</scope>
    <source>
        <strain evidence="2 3">ES1</strain>
    </source>
</reference>
<evidence type="ECO:0000313" key="3">
    <source>
        <dbReference type="Proteomes" id="UP000019027"/>
    </source>
</evidence>
<keyword evidence="1" id="KW-0812">Transmembrane</keyword>
<dbReference type="HOGENOM" id="CLU_1269992_0_0_2"/>
<sequence length="220" mass="26233">MDIKVSPEVLMVIMILAGVASIQFFKGRKLNLMLMQHYLRAIEDIIKPKDKEYIWLGGYIGFRAHYKVNEGNIDKFEYTLTLLPRQSIFYMPISKLISRHDKLYIVIKPYSQIKREAHLIQKRYYRIKPKIEDEDLLQRHFIEVNGKQYEALFEKRRDVELLREFLQGFSKPENVKHISLTPKTNVFYILMKPEPETIQDDIKHIVRFVNEKLKESPFGS</sequence>
<dbReference type="EMBL" id="CP006965">
    <property type="protein sequence ID" value="AHF79753.1"/>
    <property type="molecule type" value="Genomic_DNA"/>
</dbReference>
<dbReference type="STRING" id="582419.TES1_0359"/>
<keyword evidence="1" id="KW-1133">Transmembrane helix</keyword>
<evidence type="ECO:0000313" key="2">
    <source>
        <dbReference type="EMBL" id="AHF79753.1"/>
    </source>
</evidence>
<dbReference type="GeneID" id="24907093"/>
<dbReference type="Proteomes" id="UP000019027">
    <property type="component" value="Chromosome"/>
</dbReference>
<keyword evidence="3" id="KW-1185">Reference proteome</keyword>
<accession>W0I5S2</accession>
<dbReference type="KEGG" id="ths:TES1_0359"/>
<dbReference type="OrthoDB" id="15119at2157"/>
<dbReference type="AlphaFoldDB" id="W0I5S2"/>
<protein>
    <submittedName>
        <fullName evidence="2">Uncharacterized protein</fullName>
    </submittedName>
</protein>
<name>W0I5S2_9EURY</name>
<proteinExistence type="predicted"/>
<feature type="transmembrane region" description="Helical" evidence="1">
    <location>
        <begin position="6"/>
        <end position="25"/>
    </location>
</feature>
<dbReference type="RefSeq" id="WP_042679718.1">
    <property type="nucleotide sequence ID" value="NZ_CP006965.1"/>
</dbReference>
<organism evidence="2 3">
    <name type="scientific">Thermococcus paralvinellae</name>
    <dbReference type="NCBI Taxonomy" id="582419"/>
    <lineage>
        <taxon>Archaea</taxon>
        <taxon>Methanobacteriati</taxon>
        <taxon>Methanobacteriota</taxon>
        <taxon>Thermococci</taxon>
        <taxon>Thermococcales</taxon>
        <taxon>Thermococcaceae</taxon>
        <taxon>Thermococcus</taxon>
    </lineage>
</organism>